<dbReference type="Proteomes" id="UP000696280">
    <property type="component" value="Unassembled WGS sequence"/>
</dbReference>
<evidence type="ECO:0000313" key="3">
    <source>
        <dbReference type="EMBL" id="CAG8951958.1"/>
    </source>
</evidence>
<feature type="region of interest" description="Disordered" evidence="1">
    <location>
        <begin position="204"/>
        <end position="224"/>
    </location>
</feature>
<dbReference type="AlphaFoldDB" id="A0A9N9KSN1"/>
<evidence type="ECO:0000313" key="4">
    <source>
        <dbReference type="Proteomes" id="UP000696280"/>
    </source>
</evidence>
<organism evidence="3 4">
    <name type="scientific">Hymenoscyphus fraxineus</name>
    <dbReference type="NCBI Taxonomy" id="746836"/>
    <lineage>
        <taxon>Eukaryota</taxon>
        <taxon>Fungi</taxon>
        <taxon>Dikarya</taxon>
        <taxon>Ascomycota</taxon>
        <taxon>Pezizomycotina</taxon>
        <taxon>Leotiomycetes</taxon>
        <taxon>Helotiales</taxon>
        <taxon>Helotiaceae</taxon>
        <taxon>Hymenoscyphus</taxon>
    </lineage>
</organism>
<feature type="transmembrane region" description="Helical" evidence="2">
    <location>
        <begin position="40"/>
        <end position="61"/>
    </location>
</feature>
<accession>A0A9N9KSN1</accession>
<name>A0A9N9KSN1_9HELO</name>
<comment type="caution">
    <text evidence="3">The sequence shown here is derived from an EMBL/GenBank/DDBJ whole genome shotgun (WGS) entry which is preliminary data.</text>
</comment>
<sequence length="291" mass="32502">MNERLLAVWTLFKVNPLYPKPILVQHAFLHFNEQKRGTKITLYVSAIGFTVLILVCFLHLVGALPVVGIDVNPVILLWEGDYPGCVVDDDFNKERLSTARDAFKVLTNIPDLVQVLSILVRLFFFHAFVWNVGVGVRVSLSSQADCESGWLQRSLVDVDSSSPHFLEIIIAKKMASILQDSESGFIVGYSAFLWTLNGDHQRGNQTPASHSMTHEIRAGKRASRKSNRSAVQAYLELSFISRATFLVPRTCSIHRFCRLLSTDSSKRHRDLCALSGTFGIAIRVATQGKRG</sequence>
<reference evidence="3" key="1">
    <citation type="submission" date="2021-07" db="EMBL/GenBank/DDBJ databases">
        <authorList>
            <person name="Durling M."/>
        </authorList>
    </citation>
    <scope>NUCLEOTIDE SEQUENCE</scope>
</reference>
<evidence type="ECO:0000256" key="1">
    <source>
        <dbReference type="SAM" id="MobiDB-lite"/>
    </source>
</evidence>
<proteinExistence type="predicted"/>
<keyword evidence="4" id="KW-1185">Reference proteome</keyword>
<feature type="transmembrane region" description="Helical" evidence="2">
    <location>
        <begin position="112"/>
        <end position="133"/>
    </location>
</feature>
<keyword evidence="2" id="KW-0812">Transmembrane</keyword>
<evidence type="ECO:0000256" key="2">
    <source>
        <dbReference type="SAM" id="Phobius"/>
    </source>
</evidence>
<keyword evidence="2" id="KW-1133">Transmembrane helix</keyword>
<protein>
    <submittedName>
        <fullName evidence="3">Uncharacterized protein</fullName>
    </submittedName>
</protein>
<gene>
    <name evidence="3" type="ORF">HYFRA_00005765</name>
</gene>
<dbReference type="EMBL" id="CAJVRL010000044">
    <property type="protein sequence ID" value="CAG8951958.1"/>
    <property type="molecule type" value="Genomic_DNA"/>
</dbReference>
<keyword evidence="2" id="KW-0472">Membrane</keyword>